<feature type="compositionally biased region" description="Basic and acidic residues" evidence="1">
    <location>
        <begin position="69"/>
        <end position="85"/>
    </location>
</feature>
<feature type="signal peptide" evidence="2">
    <location>
        <begin position="1"/>
        <end position="39"/>
    </location>
</feature>
<sequence>MNFKKQPMRLLRRDQFACCLSLLLLLLMLLQFQSSPCLADLVNNAKFAKSHHQLNPLSSHGSFKGINNNHDHKTDDATLAAEKRKVYTGPNPLHNR</sequence>
<keyword evidence="4" id="KW-1185">Reference proteome</keyword>
<name>V4S8E2_CITCL</name>
<feature type="chain" id="PRO_5004727210" evidence="2">
    <location>
        <begin position="40"/>
        <end position="96"/>
    </location>
</feature>
<accession>V4S8E2</accession>
<dbReference type="PANTHER" id="PTHR34545:SF8">
    <property type="entry name" value="CLAVATA3_ESR (CLE)-RELATED PROTEIN 21"/>
    <property type="match status" value="1"/>
</dbReference>
<reference evidence="3 4" key="1">
    <citation type="submission" date="2013-10" db="EMBL/GenBank/DDBJ databases">
        <authorList>
            <consortium name="International Citrus Genome Consortium"/>
            <person name="Jenkins J."/>
            <person name="Schmutz J."/>
            <person name="Prochnik S."/>
            <person name="Rokhsar D."/>
            <person name="Gmitter F."/>
            <person name="Ollitrault P."/>
            <person name="Machado M."/>
            <person name="Talon M."/>
            <person name="Wincker P."/>
            <person name="Jaillon O."/>
            <person name="Morgante M."/>
        </authorList>
    </citation>
    <scope>NUCLEOTIDE SEQUENCE</scope>
    <source>
        <strain evidence="4">cv. Clemenules</strain>
    </source>
</reference>
<organism evidence="3 4">
    <name type="scientific">Citrus clementina</name>
    <name type="common">Clementine</name>
    <name type="synonym">Citrus deliciosa x Citrus sinensis</name>
    <dbReference type="NCBI Taxonomy" id="85681"/>
    <lineage>
        <taxon>Eukaryota</taxon>
        <taxon>Viridiplantae</taxon>
        <taxon>Streptophyta</taxon>
        <taxon>Embryophyta</taxon>
        <taxon>Tracheophyta</taxon>
        <taxon>Spermatophyta</taxon>
        <taxon>Magnoliopsida</taxon>
        <taxon>eudicotyledons</taxon>
        <taxon>Gunneridae</taxon>
        <taxon>Pentapetalae</taxon>
        <taxon>rosids</taxon>
        <taxon>malvids</taxon>
        <taxon>Sapindales</taxon>
        <taxon>Rutaceae</taxon>
        <taxon>Aurantioideae</taxon>
        <taxon>Citrus</taxon>
    </lineage>
</organism>
<dbReference type="OMA" id="RRDQFAC"/>
<feature type="compositionally biased region" description="Polar residues" evidence="1">
    <location>
        <begin position="58"/>
        <end position="68"/>
    </location>
</feature>
<keyword evidence="2" id="KW-0732">Signal</keyword>
<dbReference type="AlphaFoldDB" id="V4S8E2"/>
<protein>
    <submittedName>
        <fullName evidence="3">Uncharacterized protein</fullName>
    </submittedName>
</protein>
<dbReference type="eggNOG" id="ENOG502SCSH">
    <property type="taxonomic scope" value="Eukaryota"/>
</dbReference>
<gene>
    <name evidence="3" type="ORF">CICLE_v10013196mg</name>
</gene>
<proteinExistence type="predicted"/>
<dbReference type="InParanoid" id="V4S8E2"/>
<dbReference type="PANTHER" id="PTHR34545">
    <property type="entry name" value="CLAVATA3/ESR (CLE)-RELATED PROTEIN 22"/>
    <property type="match status" value="1"/>
</dbReference>
<evidence type="ECO:0000313" key="3">
    <source>
        <dbReference type="EMBL" id="ESR43768.1"/>
    </source>
</evidence>
<evidence type="ECO:0000256" key="2">
    <source>
        <dbReference type="SAM" id="SignalP"/>
    </source>
</evidence>
<dbReference type="GO" id="GO:0048731">
    <property type="term" value="P:system development"/>
    <property type="evidence" value="ECO:0007669"/>
    <property type="project" value="InterPro"/>
</dbReference>
<evidence type="ECO:0000256" key="1">
    <source>
        <dbReference type="SAM" id="MobiDB-lite"/>
    </source>
</evidence>
<dbReference type="Proteomes" id="UP000030687">
    <property type="component" value="Unassembled WGS sequence"/>
</dbReference>
<dbReference type="KEGG" id="cic:CICLE_v10013196mg"/>
<dbReference type="InterPro" id="IPR033249">
    <property type="entry name" value="CLE_plant"/>
</dbReference>
<dbReference type="EMBL" id="KI536861">
    <property type="protein sequence ID" value="ESR43768.1"/>
    <property type="molecule type" value="Genomic_DNA"/>
</dbReference>
<dbReference type="Gramene" id="ESR43768">
    <property type="protein sequence ID" value="ESR43768"/>
    <property type="gene ID" value="CICLE_v10013196mg"/>
</dbReference>
<feature type="region of interest" description="Disordered" evidence="1">
    <location>
        <begin position="58"/>
        <end position="96"/>
    </location>
</feature>
<evidence type="ECO:0000313" key="4">
    <source>
        <dbReference type="Proteomes" id="UP000030687"/>
    </source>
</evidence>